<accession>A0A498QTD1</accession>
<evidence type="ECO:0000313" key="1">
    <source>
        <dbReference type="EMBL" id="VBA52438.1"/>
    </source>
</evidence>
<keyword evidence="2" id="KW-1185">Reference proteome</keyword>
<evidence type="ECO:0000313" key="2">
    <source>
        <dbReference type="Proteomes" id="UP000268285"/>
    </source>
</evidence>
<protein>
    <submittedName>
        <fullName evidence="1">Uncharacterized protein</fullName>
    </submittedName>
</protein>
<organism evidence="1 2">
    <name type="scientific">Mycobacterium pseudokansasii</name>
    <dbReference type="NCBI Taxonomy" id="2341080"/>
    <lineage>
        <taxon>Bacteria</taxon>
        <taxon>Bacillati</taxon>
        <taxon>Actinomycetota</taxon>
        <taxon>Actinomycetes</taxon>
        <taxon>Mycobacteriales</taxon>
        <taxon>Mycobacteriaceae</taxon>
        <taxon>Mycobacterium</taxon>
    </lineage>
</organism>
<reference evidence="1 2" key="1">
    <citation type="submission" date="2018-09" db="EMBL/GenBank/DDBJ databases">
        <authorList>
            <person name="Tagini F."/>
        </authorList>
    </citation>
    <scope>NUCLEOTIDE SEQUENCE [LARGE SCALE GENOMIC DNA]</scope>
    <source>
        <strain evidence="1 2">MK142</strain>
    </source>
</reference>
<sequence length="42" mass="4515">MQVPPDYLRIGSRLGVAVGNFGINTCFFKKAGRSPYAQVNAA</sequence>
<gene>
    <name evidence="1" type="ORF">LAUMK142_03559</name>
</gene>
<name>A0A498QTD1_9MYCO</name>
<proteinExistence type="predicted"/>
<dbReference type="EMBL" id="UPHU01000001">
    <property type="protein sequence ID" value="VBA52438.1"/>
    <property type="molecule type" value="Genomic_DNA"/>
</dbReference>
<dbReference type="AlphaFoldDB" id="A0A498QTD1"/>
<dbReference type="Proteomes" id="UP000268285">
    <property type="component" value="Unassembled WGS sequence"/>
</dbReference>